<gene>
    <name evidence="2" type="ORF">GCM10017557_70920</name>
</gene>
<dbReference type="OrthoDB" id="9791637at2"/>
<dbReference type="KEGG" id="sgm:GCM10017557_70920"/>
<dbReference type="Pfam" id="PF07883">
    <property type="entry name" value="Cupin_2"/>
    <property type="match status" value="1"/>
</dbReference>
<accession>A0A7G1P966</accession>
<keyword evidence="3" id="KW-1185">Reference proteome</keyword>
<dbReference type="InterPro" id="IPR011051">
    <property type="entry name" value="RmlC_Cupin_sf"/>
</dbReference>
<reference evidence="2 3" key="1">
    <citation type="journal article" date="2014" name="Int. J. Syst. Evol. Microbiol.">
        <title>Complete genome sequence of Corynebacterium casei LMG S-19264T (=DSM 44701T), isolated from a smear-ripened cheese.</title>
        <authorList>
            <consortium name="US DOE Joint Genome Institute (JGI-PGF)"/>
            <person name="Walter F."/>
            <person name="Albersmeier A."/>
            <person name="Kalinowski J."/>
            <person name="Ruckert C."/>
        </authorList>
    </citation>
    <scope>NUCLEOTIDE SEQUENCE [LARGE SCALE GENOMIC DNA]</scope>
    <source>
        <strain evidence="2 3">JCM 4677</strain>
    </source>
</reference>
<dbReference type="AlphaFoldDB" id="A0A7G1P966"/>
<dbReference type="PANTHER" id="PTHR36440:SF1">
    <property type="entry name" value="PUTATIVE (AFU_ORTHOLOGUE AFUA_8G07350)-RELATED"/>
    <property type="match status" value="1"/>
</dbReference>
<proteinExistence type="predicted"/>
<evidence type="ECO:0000259" key="1">
    <source>
        <dbReference type="Pfam" id="PF07883"/>
    </source>
</evidence>
<dbReference type="EMBL" id="AP023440">
    <property type="protein sequence ID" value="BCL32233.1"/>
    <property type="molecule type" value="Genomic_DNA"/>
</dbReference>
<evidence type="ECO:0000313" key="3">
    <source>
        <dbReference type="Proteomes" id="UP000516444"/>
    </source>
</evidence>
<dbReference type="InterPro" id="IPR013096">
    <property type="entry name" value="Cupin_2"/>
</dbReference>
<sequence length="154" mass="16780">MTLGGGYLLPSREGTQIAALGLGITTKADGKATRDAYSLFEYAIPPETDGPPLHTHTREDESFVCLAGRLDVTLGDQAYVLELGDYLYLPRDVPHAFRNPYGEESRVISVVSPAGLERYYQALAELPPGPKDLSKIKGIMDDFGIVLDLQPGER</sequence>
<dbReference type="RefSeq" id="WP_055513255.1">
    <property type="nucleotide sequence ID" value="NZ_AP023440.1"/>
</dbReference>
<dbReference type="InterPro" id="IPR014710">
    <property type="entry name" value="RmlC-like_jellyroll"/>
</dbReference>
<evidence type="ECO:0000313" key="2">
    <source>
        <dbReference type="EMBL" id="BCL32233.1"/>
    </source>
</evidence>
<feature type="domain" description="Cupin type-2" evidence="1">
    <location>
        <begin position="42"/>
        <end position="111"/>
    </location>
</feature>
<dbReference type="Gene3D" id="2.60.120.10">
    <property type="entry name" value="Jelly Rolls"/>
    <property type="match status" value="1"/>
</dbReference>
<dbReference type="InterPro" id="IPR053146">
    <property type="entry name" value="QDO-like"/>
</dbReference>
<dbReference type="PANTHER" id="PTHR36440">
    <property type="entry name" value="PUTATIVE (AFU_ORTHOLOGUE AFUA_8G07350)-RELATED"/>
    <property type="match status" value="1"/>
</dbReference>
<dbReference type="SUPFAM" id="SSF51182">
    <property type="entry name" value="RmlC-like cupins"/>
    <property type="match status" value="1"/>
</dbReference>
<name>A0A7G1P966_9ACTN</name>
<organism evidence="2 3">
    <name type="scientific">Streptomyces aurantiacus</name>
    <dbReference type="NCBI Taxonomy" id="47760"/>
    <lineage>
        <taxon>Bacteria</taxon>
        <taxon>Bacillati</taxon>
        <taxon>Actinomycetota</taxon>
        <taxon>Actinomycetes</taxon>
        <taxon>Kitasatosporales</taxon>
        <taxon>Streptomycetaceae</taxon>
        <taxon>Streptomyces</taxon>
        <taxon>Streptomyces aurantiacus group</taxon>
    </lineage>
</organism>
<dbReference type="Proteomes" id="UP000516444">
    <property type="component" value="Chromosome"/>
</dbReference>
<protein>
    <recommendedName>
        <fullName evidence="1">Cupin type-2 domain-containing protein</fullName>
    </recommendedName>
</protein>